<evidence type="ECO:0000313" key="10">
    <source>
        <dbReference type="Proteomes" id="UP000219042"/>
    </source>
</evidence>
<dbReference type="Pfam" id="PF01850">
    <property type="entry name" value="PIN"/>
    <property type="match status" value="1"/>
</dbReference>
<proteinExistence type="inferred from homology"/>
<dbReference type="InterPro" id="IPR050556">
    <property type="entry name" value="Type_II_TA_system_RNase"/>
</dbReference>
<evidence type="ECO:0000256" key="3">
    <source>
        <dbReference type="ARBA" id="ARBA00022722"/>
    </source>
</evidence>
<protein>
    <recommendedName>
        <fullName evidence="8">PIN domain-containing protein</fullName>
    </recommendedName>
</protein>
<dbReference type="SUPFAM" id="SSF88723">
    <property type="entry name" value="PIN domain-like"/>
    <property type="match status" value="1"/>
</dbReference>
<keyword evidence="10" id="KW-1185">Reference proteome</keyword>
<evidence type="ECO:0000256" key="6">
    <source>
        <dbReference type="ARBA" id="ARBA00022842"/>
    </source>
</evidence>
<dbReference type="CDD" id="cd18741">
    <property type="entry name" value="PIN_VapC4-5_FitB-like"/>
    <property type="match status" value="1"/>
</dbReference>
<evidence type="ECO:0000259" key="8">
    <source>
        <dbReference type="Pfam" id="PF01850"/>
    </source>
</evidence>
<dbReference type="GO" id="GO:0016787">
    <property type="term" value="F:hydrolase activity"/>
    <property type="evidence" value="ECO:0007669"/>
    <property type="project" value="UniProtKB-KW"/>
</dbReference>
<reference evidence="10" key="1">
    <citation type="submission" date="2016-09" db="EMBL/GenBank/DDBJ databases">
        <authorList>
            <person name="Varghese N."/>
            <person name="Submissions S."/>
        </authorList>
    </citation>
    <scope>NUCLEOTIDE SEQUENCE [LARGE SCALE GENOMIC DNA]</scope>
    <source>
        <strain evidence="10">ANC 4466</strain>
    </source>
</reference>
<evidence type="ECO:0000256" key="2">
    <source>
        <dbReference type="ARBA" id="ARBA00022649"/>
    </source>
</evidence>
<dbReference type="RefSeq" id="WP_097078368.1">
    <property type="nucleotide sequence ID" value="NZ_BAABHT010000003.1"/>
</dbReference>
<evidence type="ECO:0000256" key="4">
    <source>
        <dbReference type="ARBA" id="ARBA00022723"/>
    </source>
</evidence>
<evidence type="ECO:0000313" key="9">
    <source>
        <dbReference type="EMBL" id="SNX44108.1"/>
    </source>
</evidence>
<keyword evidence="4" id="KW-0479">Metal-binding</keyword>
<gene>
    <name evidence="9" type="ORF">SAMN05421731_102267</name>
</gene>
<evidence type="ECO:0000256" key="5">
    <source>
        <dbReference type="ARBA" id="ARBA00022801"/>
    </source>
</evidence>
<dbReference type="Gene3D" id="3.40.50.1010">
    <property type="entry name" value="5'-nuclease"/>
    <property type="match status" value="1"/>
</dbReference>
<keyword evidence="3" id="KW-0540">Nuclease</keyword>
<accession>A0A240E5S6</accession>
<keyword evidence="6" id="KW-0460">Magnesium</keyword>
<comment type="cofactor">
    <cofactor evidence="1">
        <name>Mg(2+)</name>
        <dbReference type="ChEBI" id="CHEBI:18420"/>
    </cofactor>
</comment>
<keyword evidence="5" id="KW-0378">Hydrolase</keyword>
<evidence type="ECO:0000256" key="7">
    <source>
        <dbReference type="ARBA" id="ARBA00038093"/>
    </source>
</evidence>
<dbReference type="Proteomes" id="UP000219042">
    <property type="component" value="Unassembled WGS sequence"/>
</dbReference>
<feature type="domain" description="PIN" evidence="8">
    <location>
        <begin position="1"/>
        <end position="112"/>
    </location>
</feature>
<dbReference type="EMBL" id="OANT01000002">
    <property type="protein sequence ID" value="SNX44108.1"/>
    <property type="molecule type" value="Genomic_DNA"/>
</dbReference>
<keyword evidence="2" id="KW-1277">Toxin-antitoxin system</keyword>
<dbReference type="InterPro" id="IPR002716">
    <property type="entry name" value="PIN_dom"/>
</dbReference>
<dbReference type="GO" id="GO:0004518">
    <property type="term" value="F:nuclease activity"/>
    <property type="evidence" value="ECO:0007669"/>
    <property type="project" value="UniProtKB-KW"/>
</dbReference>
<dbReference type="OrthoDB" id="9813509at2"/>
<dbReference type="InterPro" id="IPR029060">
    <property type="entry name" value="PIN-like_dom_sf"/>
</dbReference>
<comment type="similarity">
    <text evidence="7">Belongs to the PINc/VapC protein family.</text>
</comment>
<name>A0A240E5S6_9GAMM</name>
<dbReference type="GO" id="GO:0046872">
    <property type="term" value="F:metal ion binding"/>
    <property type="evidence" value="ECO:0007669"/>
    <property type="project" value="UniProtKB-KW"/>
</dbReference>
<dbReference type="PANTHER" id="PTHR33653">
    <property type="entry name" value="RIBONUCLEASE VAPC2"/>
    <property type="match status" value="1"/>
</dbReference>
<dbReference type="PANTHER" id="PTHR33653:SF1">
    <property type="entry name" value="RIBONUCLEASE VAPC2"/>
    <property type="match status" value="1"/>
</dbReference>
<evidence type="ECO:0000256" key="1">
    <source>
        <dbReference type="ARBA" id="ARBA00001946"/>
    </source>
</evidence>
<dbReference type="AlphaFoldDB" id="A0A240E5S6"/>
<organism evidence="9 10">
    <name type="scientific">Acinetobacter puyangensis</name>
    <dbReference type="NCBI Taxonomy" id="1096779"/>
    <lineage>
        <taxon>Bacteria</taxon>
        <taxon>Pseudomonadati</taxon>
        <taxon>Pseudomonadota</taxon>
        <taxon>Gammaproteobacteria</taxon>
        <taxon>Moraxellales</taxon>
        <taxon>Moraxellaceae</taxon>
        <taxon>Acinetobacter</taxon>
    </lineage>
</organism>
<sequence>MIIDTDVLIWYLRGKASAKIIIEANLPFSISSVTYMELLQGMKNKQESYRFQKALHYWNVNIIHIDQDISARATFYVQEYALSHAMQMADALIAATAIQFAETLLTANDKHYKFIPHLNIQKFIAE</sequence>